<reference evidence="2 3" key="1">
    <citation type="submission" date="2018-02" db="EMBL/GenBank/DDBJ databases">
        <title>Draft genome sequences of Elsinoe sp., causing black scab on jojoba.</title>
        <authorList>
            <person name="Stodart B."/>
            <person name="Jeffress S."/>
            <person name="Ash G."/>
            <person name="Arun Chinnappa K."/>
        </authorList>
    </citation>
    <scope>NUCLEOTIDE SEQUENCE [LARGE SCALE GENOMIC DNA]</scope>
    <source>
        <strain evidence="2 3">Hillstone_2</strain>
    </source>
</reference>
<protein>
    <submittedName>
        <fullName evidence="2">Uncharacterized protein</fullName>
    </submittedName>
</protein>
<feature type="compositionally biased region" description="Polar residues" evidence="1">
    <location>
        <begin position="54"/>
        <end position="71"/>
    </location>
</feature>
<comment type="caution">
    <text evidence="2">The sequence shown here is derived from an EMBL/GenBank/DDBJ whole genome shotgun (WGS) entry which is preliminary data.</text>
</comment>
<sequence length="269" mass="29327">MDPDTAPQIGMIPQTSSFSSWYTIANKVMDSADPNESKSISEELDPCEIPIESHQGSMASQERPGSSSWETDSCAVESTDAGSSIYARRYRADNYPPFEGDEEPAVRGERDSDDEDIHAHFVGFEGGPYHPHISEPSYRKASKLSFSPATRFASSTTRGGAPSTMASKAARNGPSATFDRPYTSMSTNPAPYRFLKRMSTRLELETLYWSTEIRERIGRVQSRARGGEEGGMREGTGDGDRAEGETESGRPQSGGSRAWWDGLGSGLQG</sequence>
<proteinExistence type="predicted"/>
<feature type="compositionally biased region" description="Basic and acidic residues" evidence="1">
    <location>
        <begin position="225"/>
        <end position="248"/>
    </location>
</feature>
<dbReference type="AlphaFoldDB" id="A0A4U7AUJ1"/>
<evidence type="ECO:0000313" key="2">
    <source>
        <dbReference type="EMBL" id="TKX19304.1"/>
    </source>
</evidence>
<gene>
    <name evidence="2" type="ORF">C1H76_8489</name>
</gene>
<evidence type="ECO:0000313" key="3">
    <source>
        <dbReference type="Proteomes" id="UP000308133"/>
    </source>
</evidence>
<accession>A0A4U7AUJ1</accession>
<dbReference type="EMBL" id="PTQR01000116">
    <property type="protein sequence ID" value="TKX19304.1"/>
    <property type="molecule type" value="Genomic_DNA"/>
</dbReference>
<feature type="region of interest" description="Disordered" evidence="1">
    <location>
        <begin position="31"/>
        <end position="82"/>
    </location>
</feature>
<feature type="region of interest" description="Disordered" evidence="1">
    <location>
        <begin position="218"/>
        <end position="269"/>
    </location>
</feature>
<organism evidence="2 3">
    <name type="scientific">Elsinoe australis</name>
    <dbReference type="NCBI Taxonomy" id="40998"/>
    <lineage>
        <taxon>Eukaryota</taxon>
        <taxon>Fungi</taxon>
        <taxon>Dikarya</taxon>
        <taxon>Ascomycota</taxon>
        <taxon>Pezizomycotina</taxon>
        <taxon>Dothideomycetes</taxon>
        <taxon>Dothideomycetidae</taxon>
        <taxon>Myriangiales</taxon>
        <taxon>Elsinoaceae</taxon>
        <taxon>Elsinoe</taxon>
    </lineage>
</organism>
<name>A0A4U7AUJ1_9PEZI</name>
<evidence type="ECO:0000256" key="1">
    <source>
        <dbReference type="SAM" id="MobiDB-lite"/>
    </source>
</evidence>
<dbReference type="Proteomes" id="UP000308133">
    <property type="component" value="Unassembled WGS sequence"/>
</dbReference>
<feature type="region of interest" description="Disordered" evidence="1">
    <location>
        <begin position="151"/>
        <end position="190"/>
    </location>
</feature>